<dbReference type="Proteomes" id="UP000199077">
    <property type="component" value="Chromosome I"/>
</dbReference>
<feature type="transmembrane region" description="Helical" evidence="7">
    <location>
        <begin position="466"/>
        <end position="484"/>
    </location>
</feature>
<feature type="transmembrane region" description="Helical" evidence="7">
    <location>
        <begin position="193"/>
        <end position="212"/>
    </location>
</feature>
<dbReference type="InterPro" id="IPR007816">
    <property type="entry name" value="ResB-like_domain"/>
</dbReference>
<dbReference type="PANTHER" id="PTHR31566">
    <property type="entry name" value="CYTOCHROME C BIOGENESIS PROTEIN CCS1, CHLOROPLASTIC"/>
    <property type="match status" value="1"/>
</dbReference>
<comment type="subcellular location">
    <subcellularLocation>
        <location evidence="1">Membrane</location>
        <topology evidence="1">Multi-pass membrane protein</topology>
    </subcellularLocation>
</comment>
<feature type="compositionally biased region" description="Polar residues" evidence="6">
    <location>
        <begin position="1"/>
        <end position="10"/>
    </location>
</feature>
<feature type="transmembrane region" description="Helical" evidence="7">
    <location>
        <begin position="44"/>
        <end position="61"/>
    </location>
</feature>
<proteinExistence type="predicted"/>
<evidence type="ECO:0000256" key="1">
    <source>
        <dbReference type="ARBA" id="ARBA00004141"/>
    </source>
</evidence>
<evidence type="ECO:0000313" key="9">
    <source>
        <dbReference type="EMBL" id="SDP62189.1"/>
    </source>
</evidence>
<gene>
    <name evidence="9" type="ORF">SAMN04489867_3176</name>
</gene>
<accession>A0A1H0U7P2</accession>
<sequence length="571" mass="61598">MTTASTDTRPTPSPPGDGPITQPRLGAAGWARWAWRQLTSMRTALLLLLLLAVAAIPGSILPQRNIDSARVSDYLDRHRTTGPWLDRLSLFDVYASPWFASIYLLLLVSLVGCVIPRTRAHWQALRATPPRTPARLTRLPAHTQFVVAGGPEQVQQALRSVLRRRRYRLRKPDPTNPRALSAQRGQARETGNLLFHTALIVVIAAVGARYLWGWRGDVIVPAGQTFASTASGYGTLSPGPFVDPAKLPPFTVRVNTMDVTFEDRASGAQFGAPRDFIADTTTTTAPGAPPQQQRLSVNNPLSLSGTSVFLLGNGYAPVVTVRDSKGNVLYREATPFLPQDNNYRSVGAVKVPAASPKQFGFTGLFLPTATIDPTAGPVSVFPDTRAPALALTMYEGDMFASGRSQSVYTLNTDGMSQVRRPDGQPLRLWLTPGNDVTLPGGRGTITLERVDRFAGLSVRYDPGKGYALAGALAALGGLVLSLTIRRRRVFARLDPCETYPPTGPRTKVVLAGISKNDDPALPEELNRIVAALEKLLGPAIANAPRDTASPNADSPDTNRGHRSHNPDGDPR</sequence>
<keyword evidence="2 7" id="KW-0812">Transmembrane</keyword>
<dbReference type="GO" id="GO:0017004">
    <property type="term" value="P:cytochrome complex assembly"/>
    <property type="evidence" value="ECO:0007669"/>
    <property type="project" value="UniProtKB-KW"/>
</dbReference>
<feature type="transmembrane region" description="Helical" evidence="7">
    <location>
        <begin position="98"/>
        <end position="116"/>
    </location>
</feature>
<reference evidence="10" key="1">
    <citation type="submission" date="2016-10" db="EMBL/GenBank/DDBJ databases">
        <authorList>
            <person name="Varghese N."/>
            <person name="Submissions S."/>
        </authorList>
    </citation>
    <scope>NUCLEOTIDE SEQUENCE [LARGE SCALE GENOMIC DNA]</scope>
    <source>
        <strain evidence="10">DSM 22329</strain>
    </source>
</reference>
<keyword evidence="3" id="KW-0201">Cytochrome c-type biogenesis</keyword>
<dbReference type="PANTHER" id="PTHR31566:SF0">
    <property type="entry name" value="CYTOCHROME C BIOGENESIS PROTEIN CCS1, CHLOROPLASTIC"/>
    <property type="match status" value="1"/>
</dbReference>
<protein>
    <submittedName>
        <fullName evidence="9">Cytochrome c biogenesis protein</fullName>
    </submittedName>
</protein>
<feature type="region of interest" description="Disordered" evidence="6">
    <location>
        <begin position="541"/>
        <end position="571"/>
    </location>
</feature>
<keyword evidence="4 7" id="KW-1133">Transmembrane helix</keyword>
<evidence type="ECO:0000259" key="8">
    <source>
        <dbReference type="Pfam" id="PF05140"/>
    </source>
</evidence>
<keyword evidence="10" id="KW-1185">Reference proteome</keyword>
<dbReference type="InterPro" id="IPR023494">
    <property type="entry name" value="Cyt_c_bgen_Ccs1/CcsB/ResB"/>
</dbReference>
<feature type="region of interest" description="Disordered" evidence="6">
    <location>
        <begin position="1"/>
        <end position="23"/>
    </location>
</feature>
<evidence type="ECO:0000256" key="6">
    <source>
        <dbReference type="SAM" id="MobiDB-lite"/>
    </source>
</evidence>
<dbReference type="AlphaFoldDB" id="A0A1H0U7P2"/>
<evidence type="ECO:0000256" key="4">
    <source>
        <dbReference type="ARBA" id="ARBA00022989"/>
    </source>
</evidence>
<dbReference type="Pfam" id="PF05140">
    <property type="entry name" value="ResB"/>
    <property type="match status" value="1"/>
</dbReference>
<feature type="compositionally biased region" description="Basic and acidic residues" evidence="6">
    <location>
        <begin position="556"/>
        <end position="571"/>
    </location>
</feature>
<evidence type="ECO:0000256" key="3">
    <source>
        <dbReference type="ARBA" id="ARBA00022748"/>
    </source>
</evidence>
<evidence type="ECO:0000256" key="5">
    <source>
        <dbReference type="ARBA" id="ARBA00023136"/>
    </source>
</evidence>
<organism evidence="9 10">
    <name type="scientific">Pedococcus dokdonensis</name>
    <dbReference type="NCBI Taxonomy" id="443156"/>
    <lineage>
        <taxon>Bacteria</taxon>
        <taxon>Bacillati</taxon>
        <taxon>Actinomycetota</taxon>
        <taxon>Actinomycetes</taxon>
        <taxon>Micrococcales</taxon>
        <taxon>Intrasporangiaceae</taxon>
        <taxon>Pedococcus</taxon>
    </lineage>
</organism>
<evidence type="ECO:0000256" key="7">
    <source>
        <dbReference type="SAM" id="Phobius"/>
    </source>
</evidence>
<name>A0A1H0U7P2_9MICO</name>
<dbReference type="STRING" id="443156.SAMN04489867_3176"/>
<keyword evidence="5 7" id="KW-0472">Membrane</keyword>
<dbReference type="GO" id="GO:0016020">
    <property type="term" value="C:membrane"/>
    <property type="evidence" value="ECO:0007669"/>
    <property type="project" value="UniProtKB-SubCell"/>
</dbReference>
<evidence type="ECO:0000256" key="2">
    <source>
        <dbReference type="ARBA" id="ARBA00022692"/>
    </source>
</evidence>
<feature type="domain" description="ResB-like" evidence="8">
    <location>
        <begin position="41"/>
        <end position="525"/>
    </location>
</feature>
<dbReference type="OrthoDB" id="3949537at2"/>
<dbReference type="EMBL" id="LT629711">
    <property type="protein sequence ID" value="SDP62189.1"/>
    <property type="molecule type" value="Genomic_DNA"/>
</dbReference>
<evidence type="ECO:0000313" key="10">
    <source>
        <dbReference type="Proteomes" id="UP000199077"/>
    </source>
</evidence>